<dbReference type="PANTHER" id="PTHR37312">
    <property type="entry name" value="MEMBRANE-BOUND ACYLTRANSFERASE YKRP-RELATED"/>
    <property type="match status" value="1"/>
</dbReference>
<keyword evidence="1" id="KW-0812">Transmembrane</keyword>
<reference evidence="3 4" key="1">
    <citation type="submission" date="2024-03" db="EMBL/GenBank/DDBJ databases">
        <title>Human intestinal bacterial collection.</title>
        <authorList>
            <person name="Pauvert C."/>
            <person name="Hitch T.C.A."/>
            <person name="Clavel T."/>
        </authorList>
    </citation>
    <scope>NUCLEOTIDE SEQUENCE [LARGE SCALE GENOMIC DNA]</scope>
    <source>
        <strain evidence="3 4">CLA-SR-H028</strain>
    </source>
</reference>
<dbReference type="InterPro" id="IPR002656">
    <property type="entry name" value="Acyl_transf_3_dom"/>
</dbReference>
<dbReference type="Proteomes" id="UP001457898">
    <property type="component" value="Unassembled WGS sequence"/>
</dbReference>
<sequence length="198" mass="22524">MSEQITVRTREKWVDDVKVIACILVVLGHFFQSMTKANILPENDLYEWFDTTIYYFHVPLFFICSGYIYQKYSKVNSVSNWCKNVAKKALALGVPYVTFTIATWVLKKVFSSSVNDQIGGLGDTILLHPTAPYWYLYALFFIFLITPTFSSVKAAAIGLMVAVTVKLLILTGGVQRLRSVDSSFKRDMVCARYEHLCV</sequence>
<name>A0ABV1DYT9_9FIRM</name>
<dbReference type="RefSeq" id="WP_256157925.1">
    <property type="nucleotide sequence ID" value="NZ_JBBMFP010000038.1"/>
</dbReference>
<evidence type="ECO:0000256" key="1">
    <source>
        <dbReference type="SAM" id="Phobius"/>
    </source>
</evidence>
<dbReference type="PANTHER" id="PTHR37312:SF1">
    <property type="entry name" value="MEMBRANE-BOUND ACYLTRANSFERASE YKRP-RELATED"/>
    <property type="match status" value="1"/>
</dbReference>
<dbReference type="EMBL" id="JBBMFP010000038">
    <property type="protein sequence ID" value="MEQ2434264.1"/>
    <property type="molecule type" value="Genomic_DNA"/>
</dbReference>
<evidence type="ECO:0000313" key="3">
    <source>
        <dbReference type="EMBL" id="MEQ2434264.1"/>
    </source>
</evidence>
<dbReference type="InterPro" id="IPR052734">
    <property type="entry name" value="Nod_factor_acetyltransferase"/>
</dbReference>
<keyword evidence="3" id="KW-0012">Acyltransferase</keyword>
<feature type="domain" description="Acyltransferase 3" evidence="2">
    <location>
        <begin position="12"/>
        <end position="158"/>
    </location>
</feature>
<feature type="transmembrane region" description="Helical" evidence="1">
    <location>
        <begin position="12"/>
        <end position="32"/>
    </location>
</feature>
<dbReference type="Pfam" id="PF01757">
    <property type="entry name" value="Acyl_transf_3"/>
    <property type="match status" value="1"/>
</dbReference>
<organism evidence="3 4">
    <name type="scientific">Blautia caccae</name>
    <dbReference type="NCBI Taxonomy" id="3133175"/>
    <lineage>
        <taxon>Bacteria</taxon>
        <taxon>Bacillati</taxon>
        <taxon>Bacillota</taxon>
        <taxon>Clostridia</taxon>
        <taxon>Lachnospirales</taxon>
        <taxon>Lachnospiraceae</taxon>
        <taxon>Blautia</taxon>
    </lineage>
</organism>
<comment type="caution">
    <text evidence="3">The sequence shown here is derived from an EMBL/GenBank/DDBJ whole genome shotgun (WGS) entry which is preliminary data.</text>
</comment>
<keyword evidence="4" id="KW-1185">Reference proteome</keyword>
<protein>
    <submittedName>
        <fullName evidence="3">Acyltransferase family protein</fullName>
    </submittedName>
</protein>
<feature type="transmembrane region" description="Helical" evidence="1">
    <location>
        <begin position="52"/>
        <end position="69"/>
    </location>
</feature>
<keyword evidence="1" id="KW-0472">Membrane</keyword>
<proteinExistence type="predicted"/>
<keyword evidence="3" id="KW-0808">Transferase</keyword>
<feature type="transmembrane region" description="Helical" evidence="1">
    <location>
        <begin position="136"/>
        <end position="169"/>
    </location>
</feature>
<dbReference type="GO" id="GO:0016746">
    <property type="term" value="F:acyltransferase activity"/>
    <property type="evidence" value="ECO:0007669"/>
    <property type="project" value="UniProtKB-KW"/>
</dbReference>
<feature type="transmembrane region" description="Helical" evidence="1">
    <location>
        <begin position="89"/>
        <end position="106"/>
    </location>
</feature>
<evidence type="ECO:0000313" key="4">
    <source>
        <dbReference type="Proteomes" id="UP001457898"/>
    </source>
</evidence>
<evidence type="ECO:0000259" key="2">
    <source>
        <dbReference type="Pfam" id="PF01757"/>
    </source>
</evidence>
<accession>A0ABV1DYT9</accession>
<keyword evidence="1" id="KW-1133">Transmembrane helix</keyword>
<gene>
    <name evidence="3" type="ORF">WMO65_25020</name>
</gene>